<feature type="chain" id="PRO_5002037868" description="Porin" evidence="1">
    <location>
        <begin position="19"/>
        <end position="256"/>
    </location>
</feature>
<organism evidence="2 3">
    <name type="scientific">Pseudoalteromonas piratica</name>
    <dbReference type="NCBI Taxonomy" id="1348114"/>
    <lineage>
        <taxon>Bacteria</taxon>
        <taxon>Pseudomonadati</taxon>
        <taxon>Pseudomonadota</taxon>
        <taxon>Gammaproteobacteria</taxon>
        <taxon>Alteromonadales</taxon>
        <taxon>Pseudoalteromonadaceae</taxon>
        <taxon>Pseudoalteromonas</taxon>
    </lineage>
</organism>
<feature type="signal peptide" evidence="1">
    <location>
        <begin position="1"/>
        <end position="18"/>
    </location>
</feature>
<dbReference type="eggNOG" id="ENOG50319DB">
    <property type="taxonomic scope" value="Bacteria"/>
</dbReference>
<dbReference type="RefSeq" id="WP_038639020.1">
    <property type="nucleotide sequence ID" value="NZ_CP009888.1"/>
</dbReference>
<evidence type="ECO:0000256" key="1">
    <source>
        <dbReference type="SAM" id="SignalP"/>
    </source>
</evidence>
<dbReference type="HOGENOM" id="CLU_1025423_0_0_6"/>
<evidence type="ECO:0000313" key="2">
    <source>
        <dbReference type="EMBL" id="AIY64401.1"/>
    </source>
</evidence>
<proteinExistence type="predicted"/>
<dbReference type="Proteomes" id="UP000030341">
    <property type="component" value="Chromosome 1"/>
</dbReference>
<dbReference type="OrthoDB" id="6290224at2"/>
<accession>A0A0A7EEA9</accession>
<keyword evidence="3" id="KW-1185">Reference proteome</keyword>
<evidence type="ECO:0008006" key="4">
    <source>
        <dbReference type="Google" id="ProtNLM"/>
    </source>
</evidence>
<name>A0A0A7EEA9_9GAMM</name>
<gene>
    <name evidence="2" type="ORF">OM33_03990</name>
</gene>
<evidence type="ECO:0000313" key="3">
    <source>
        <dbReference type="Proteomes" id="UP000030341"/>
    </source>
</evidence>
<sequence length="256" mass="29407">MKILLPFALLFASNAALANDSIQHQIDFGVSDLYDFDDHFVGLAYTYLFEDIANVRGPHNLKAYINRIDSLTTRALVLDEFYDIDVGYTHYFDNNLVFRGEVEYARDNHFDDHYVRVAGELGNHITPNLQLGVGATYLYRNETDYIGNQDSSNNWRLSPYIRYTKIMNGQGWDFVFKQISGKESYYQGRADYYLSENWYVGIQAVAQTNDFDNNNTELQTQYWFNPHLSFSFGLGAGLGNNDSGFNSVTLLVTSRF</sequence>
<dbReference type="KEGG" id="pseo:OM33_03990"/>
<protein>
    <recommendedName>
        <fullName evidence="4">Porin</fullName>
    </recommendedName>
</protein>
<dbReference type="AlphaFoldDB" id="A0A0A7EEA9"/>
<keyword evidence="1" id="KW-0732">Signal</keyword>
<dbReference type="STRING" id="1348114.OM33_03990"/>
<reference evidence="2 3" key="1">
    <citation type="submission" date="2014-11" db="EMBL/GenBank/DDBJ databases">
        <title>Complete Genome Sequence of Pseudoalteromonas sp. Strain OCN003 Isolated from Kaneohe Bay, Oahu, Hawaii.</title>
        <authorList>
            <person name="Beurmann S."/>
            <person name="Videau P."/>
            <person name="Ushijima B."/>
            <person name="Smith A.M."/>
            <person name="Aeby G.S."/>
            <person name="Callahan S.M."/>
            <person name="Belcaid M."/>
        </authorList>
    </citation>
    <scope>NUCLEOTIDE SEQUENCE [LARGE SCALE GENOMIC DNA]</scope>
    <source>
        <strain evidence="2 3">OCN003</strain>
    </source>
</reference>
<dbReference type="EMBL" id="CP009888">
    <property type="protein sequence ID" value="AIY64401.1"/>
    <property type="molecule type" value="Genomic_DNA"/>
</dbReference>